<dbReference type="GO" id="GO:0003676">
    <property type="term" value="F:nucleic acid binding"/>
    <property type="evidence" value="ECO:0007669"/>
    <property type="project" value="InterPro"/>
</dbReference>
<protein>
    <recommendedName>
        <fullName evidence="3">Tc1-like transposase DDE domain-containing protein</fullName>
    </recommendedName>
</protein>
<keyword evidence="2" id="KW-1185">Reference proteome</keyword>
<sequence>MIVEHDPEAIFQQDGATIHTTDFNIDNIRSKIRLIVKWPSDSPDLNVIEMVWAKVKKILYTWHYIDPIKDQIDLQKRLVRIWREQITMDFINSLVDSFLMRCAIVYDNDGMSINSLPKGKHHIEQNEIERIIGEVQLEDAYTEEELIANVMSESELITYNNNRKALTADINISDPVVAEKIKDFAKSYLPSNFPLLKKLGKELGTENWNQLQDYMGQYQVR</sequence>
<proteinExistence type="predicted"/>
<evidence type="ECO:0000313" key="1">
    <source>
        <dbReference type="EMBL" id="EAY13207.1"/>
    </source>
</evidence>
<evidence type="ECO:0008006" key="3">
    <source>
        <dbReference type="Google" id="ProtNLM"/>
    </source>
</evidence>
<accession>A2E2A7</accession>
<dbReference type="Gene3D" id="3.30.420.10">
    <property type="entry name" value="Ribonuclease H-like superfamily/Ribonuclease H"/>
    <property type="match status" value="1"/>
</dbReference>
<dbReference type="InterPro" id="IPR036397">
    <property type="entry name" value="RNaseH_sf"/>
</dbReference>
<organism evidence="1 2">
    <name type="scientific">Trichomonas vaginalis (strain ATCC PRA-98 / G3)</name>
    <dbReference type="NCBI Taxonomy" id="412133"/>
    <lineage>
        <taxon>Eukaryota</taxon>
        <taxon>Metamonada</taxon>
        <taxon>Parabasalia</taxon>
        <taxon>Trichomonadida</taxon>
        <taxon>Trichomonadidae</taxon>
        <taxon>Trichomonas</taxon>
    </lineage>
</organism>
<dbReference type="Proteomes" id="UP000001542">
    <property type="component" value="Unassembled WGS sequence"/>
</dbReference>
<dbReference type="VEuPathDB" id="TrichDB:TVAGG3_0964830"/>
<dbReference type="VEuPathDB" id="TrichDB:TVAG_TEG_DS113289_3_1"/>
<evidence type="ECO:0000313" key="2">
    <source>
        <dbReference type="Proteomes" id="UP000001542"/>
    </source>
</evidence>
<reference evidence="1" key="2">
    <citation type="journal article" date="2007" name="Science">
        <title>Draft genome sequence of the sexually transmitted pathogen Trichomonas vaginalis.</title>
        <authorList>
            <person name="Carlton J.M."/>
            <person name="Hirt R.P."/>
            <person name="Silva J.C."/>
            <person name="Delcher A.L."/>
            <person name="Schatz M."/>
            <person name="Zhao Q."/>
            <person name="Wortman J.R."/>
            <person name="Bidwell S.L."/>
            <person name="Alsmark U.C.M."/>
            <person name="Besteiro S."/>
            <person name="Sicheritz-Ponten T."/>
            <person name="Noel C.J."/>
            <person name="Dacks J.B."/>
            <person name="Foster P.G."/>
            <person name="Simillion C."/>
            <person name="Van de Peer Y."/>
            <person name="Miranda-Saavedra D."/>
            <person name="Barton G.J."/>
            <person name="Westrop G.D."/>
            <person name="Mueller S."/>
            <person name="Dessi D."/>
            <person name="Fiori P.L."/>
            <person name="Ren Q."/>
            <person name="Paulsen I."/>
            <person name="Zhang H."/>
            <person name="Bastida-Corcuera F.D."/>
            <person name="Simoes-Barbosa A."/>
            <person name="Brown M.T."/>
            <person name="Hayes R.D."/>
            <person name="Mukherjee M."/>
            <person name="Okumura C.Y."/>
            <person name="Schneider R."/>
            <person name="Smith A.J."/>
            <person name="Vanacova S."/>
            <person name="Villalvazo M."/>
            <person name="Haas B.J."/>
            <person name="Pertea M."/>
            <person name="Feldblyum T.V."/>
            <person name="Utterback T.R."/>
            <person name="Shu C.L."/>
            <person name="Osoegawa K."/>
            <person name="de Jong P.J."/>
            <person name="Hrdy I."/>
            <person name="Horvathova L."/>
            <person name="Zubacova Z."/>
            <person name="Dolezal P."/>
            <person name="Malik S.B."/>
            <person name="Logsdon J.M. Jr."/>
            <person name="Henze K."/>
            <person name="Gupta A."/>
            <person name="Wang C.C."/>
            <person name="Dunne R.L."/>
            <person name="Upcroft J.A."/>
            <person name="Upcroft P."/>
            <person name="White O."/>
            <person name="Salzberg S.L."/>
            <person name="Tang P."/>
            <person name="Chiu C.-H."/>
            <person name="Lee Y.-S."/>
            <person name="Embley T.M."/>
            <person name="Coombs G.H."/>
            <person name="Mottram J.C."/>
            <person name="Tachezy J."/>
            <person name="Fraser-Liggett C.M."/>
            <person name="Johnson P.J."/>
        </authorList>
    </citation>
    <scope>NUCLEOTIDE SEQUENCE [LARGE SCALE GENOMIC DNA]</scope>
    <source>
        <strain evidence="1">G3</strain>
    </source>
</reference>
<dbReference type="RefSeq" id="XP_001325430.1">
    <property type="nucleotide sequence ID" value="XM_001325395.1"/>
</dbReference>
<dbReference type="InParanoid" id="A2E2A7"/>
<name>A2E2A7_TRIV3</name>
<dbReference type="KEGG" id="tva:4771181"/>
<dbReference type="AlphaFoldDB" id="A2E2A7"/>
<gene>
    <name evidence="1" type="ORF">TVAG_097770</name>
</gene>
<dbReference type="SMR" id="A2E2A7"/>
<dbReference type="EMBL" id="DS113289">
    <property type="protein sequence ID" value="EAY13207.1"/>
    <property type="molecule type" value="Genomic_DNA"/>
</dbReference>
<reference evidence="1" key="1">
    <citation type="submission" date="2006-10" db="EMBL/GenBank/DDBJ databases">
        <authorList>
            <person name="Amadeo P."/>
            <person name="Zhao Q."/>
            <person name="Wortman J."/>
            <person name="Fraser-Liggett C."/>
            <person name="Carlton J."/>
        </authorList>
    </citation>
    <scope>NUCLEOTIDE SEQUENCE</scope>
    <source>
        <strain evidence="1">G3</strain>
    </source>
</reference>
<dbReference type="OrthoDB" id="9996331at2759"/>